<evidence type="ECO:0000256" key="2">
    <source>
        <dbReference type="ARBA" id="ARBA00022695"/>
    </source>
</evidence>
<dbReference type="PANTHER" id="PTHR32125">
    <property type="entry name" value="2-C-METHYL-D-ERYTHRITOL 4-PHOSPHATE CYTIDYLYLTRANSFERASE, CHLOROPLASTIC"/>
    <property type="match status" value="1"/>
</dbReference>
<dbReference type="AlphaFoldDB" id="X0Y3N5"/>
<dbReference type="CDD" id="cd02516">
    <property type="entry name" value="CDP-ME_synthetase"/>
    <property type="match status" value="1"/>
</dbReference>
<dbReference type="InterPro" id="IPR034683">
    <property type="entry name" value="IspD/TarI"/>
</dbReference>
<keyword evidence="1" id="KW-0808">Transferase</keyword>
<evidence type="ECO:0008006" key="4">
    <source>
        <dbReference type="Google" id="ProtNLM"/>
    </source>
</evidence>
<accession>X0Y3N5</accession>
<name>X0Y3N5_9ZZZZ</name>
<dbReference type="FunFam" id="3.90.550.10:FF:000003">
    <property type="entry name" value="2-C-methyl-D-erythritol 4-phosphate cytidylyltransferase"/>
    <property type="match status" value="1"/>
</dbReference>
<feature type="non-terminal residue" evidence="3">
    <location>
        <position position="1"/>
    </location>
</feature>
<protein>
    <recommendedName>
        <fullName evidence="4">2-C-methyl-D-erythritol 4-phosphate cytidylyltransferase</fullName>
    </recommendedName>
</protein>
<dbReference type="SUPFAM" id="SSF53448">
    <property type="entry name" value="Nucleotide-diphospho-sugar transferases"/>
    <property type="match status" value="1"/>
</dbReference>
<evidence type="ECO:0000313" key="3">
    <source>
        <dbReference type="EMBL" id="GAG50370.1"/>
    </source>
</evidence>
<dbReference type="InterPro" id="IPR050088">
    <property type="entry name" value="IspD/TarI_cytidylyltransf_bact"/>
</dbReference>
<reference evidence="3" key="1">
    <citation type="journal article" date="2014" name="Front. Microbiol.">
        <title>High frequency of phylogenetically diverse reductive dehalogenase-homologous genes in deep subseafloor sedimentary metagenomes.</title>
        <authorList>
            <person name="Kawai M."/>
            <person name="Futagami T."/>
            <person name="Toyoda A."/>
            <person name="Takaki Y."/>
            <person name="Nishi S."/>
            <person name="Hori S."/>
            <person name="Arai W."/>
            <person name="Tsubouchi T."/>
            <person name="Morono Y."/>
            <person name="Uchiyama I."/>
            <person name="Ito T."/>
            <person name="Fujiyama A."/>
            <person name="Inagaki F."/>
            <person name="Takami H."/>
        </authorList>
    </citation>
    <scope>NUCLEOTIDE SEQUENCE</scope>
    <source>
        <strain evidence="3">Expedition CK06-06</strain>
    </source>
</reference>
<evidence type="ECO:0000256" key="1">
    <source>
        <dbReference type="ARBA" id="ARBA00022679"/>
    </source>
</evidence>
<gene>
    <name evidence="3" type="ORF">S01H1_80827</name>
</gene>
<dbReference type="InterPro" id="IPR001228">
    <property type="entry name" value="IspD"/>
</dbReference>
<sequence length="216" mass="23153">AVILAAGRGERMCADARKAFLELAGRPLFAHAVEVFSLVPRVEEIIVVVHPNDLEAARSAVEPLVAAACFVAGGPTRRESSLAGIRAATGEIVLIHDGCRPLVSPALIERVLDGAERHGAVLPALPATETLYRLGDAEHRVGEVLDRSSIVRAQTPQGFRRPLILRCLEEADPTITDNASAVIARGTPVFIVEGEAANLKVTYPEDLRWAEAFADR</sequence>
<dbReference type="PANTHER" id="PTHR32125:SF4">
    <property type="entry name" value="2-C-METHYL-D-ERYTHRITOL 4-PHOSPHATE CYTIDYLYLTRANSFERASE, CHLOROPLASTIC"/>
    <property type="match status" value="1"/>
</dbReference>
<dbReference type="HAMAP" id="MF_00108">
    <property type="entry name" value="IspD"/>
    <property type="match status" value="1"/>
</dbReference>
<dbReference type="GO" id="GO:0050518">
    <property type="term" value="F:2-C-methyl-D-erythritol 4-phosphate cytidylyltransferase activity"/>
    <property type="evidence" value="ECO:0007669"/>
    <property type="project" value="InterPro"/>
</dbReference>
<dbReference type="Pfam" id="PF01128">
    <property type="entry name" value="IspD"/>
    <property type="match status" value="1"/>
</dbReference>
<comment type="caution">
    <text evidence="3">The sequence shown here is derived from an EMBL/GenBank/DDBJ whole genome shotgun (WGS) entry which is preliminary data.</text>
</comment>
<dbReference type="Gene3D" id="3.90.550.10">
    <property type="entry name" value="Spore Coat Polysaccharide Biosynthesis Protein SpsA, Chain A"/>
    <property type="match status" value="1"/>
</dbReference>
<keyword evidence="2" id="KW-0548">Nucleotidyltransferase</keyword>
<dbReference type="InterPro" id="IPR029044">
    <property type="entry name" value="Nucleotide-diphossugar_trans"/>
</dbReference>
<dbReference type="GO" id="GO:0008299">
    <property type="term" value="P:isoprenoid biosynthetic process"/>
    <property type="evidence" value="ECO:0007669"/>
    <property type="project" value="InterPro"/>
</dbReference>
<dbReference type="NCBIfam" id="TIGR00453">
    <property type="entry name" value="ispD"/>
    <property type="match status" value="1"/>
</dbReference>
<feature type="non-terminal residue" evidence="3">
    <location>
        <position position="216"/>
    </location>
</feature>
<organism evidence="3">
    <name type="scientific">marine sediment metagenome</name>
    <dbReference type="NCBI Taxonomy" id="412755"/>
    <lineage>
        <taxon>unclassified sequences</taxon>
        <taxon>metagenomes</taxon>
        <taxon>ecological metagenomes</taxon>
    </lineage>
</organism>
<proteinExistence type="inferred from homology"/>
<dbReference type="EMBL" id="BARS01054623">
    <property type="protein sequence ID" value="GAG50370.1"/>
    <property type="molecule type" value="Genomic_DNA"/>
</dbReference>